<name>A0A150JKI9_9EURY</name>
<dbReference type="AlphaFoldDB" id="A0A150JKI9"/>
<organism evidence="1">
    <name type="scientific">Candidatus Methanofastidiosum methylothiophilum</name>
    <dbReference type="NCBI Taxonomy" id="1705564"/>
    <lineage>
        <taxon>Archaea</taxon>
        <taxon>Methanobacteriati</taxon>
        <taxon>Methanobacteriota</taxon>
        <taxon>Stenosarchaea group</taxon>
        <taxon>Candidatus Methanofastidiosia</taxon>
        <taxon>Candidatus Methanofastidiosales</taxon>
        <taxon>Candidatus Methanofastidiosaceae</taxon>
        <taxon>Candidatus Methanofastidiosum</taxon>
    </lineage>
</organism>
<proteinExistence type="predicted"/>
<accession>A0A150JKI9</accession>
<evidence type="ECO:0000313" key="1">
    <source>
        <dbReference type="EMBL" id="KYC57716.1"/>
    </source>
</evidence>
<reference evidence="1" key="1">
    <citation type="journal article" date="2016" name="ISME J.">
        <title>Chasing the elusive Euryarchaeota class WSA2: genomes reveal a uniquely fastidious methyl-reducing methanogen.</title>
        <authorList>
            <person name="Nobu M.K."/>
            <person name="Narihiro T."/>
            <person name="Kuroda K."/>
            <person name="Mei R."/>
            <person name="Liu W.T."/>
        </authorList>
    </citation>
    <scope>NUCLEOTIDE SEQUENCE [LARGE SCALE GENOMIC DNA]</scope>
    <source>
        <strain evidence="1">ADurb1213_Bin02801</strain>
    </source>
</reference>
<sequence>MKYLICLLFFSSCVTMKPVYSEYYTQSEMFAASTDPIPIPKRFDPAKTKRFIVLGEKGIYEILMEKSLHLKYYPNPCEN</sequence>
<gene>
    <name evidence="1" type="ORF">APG09_00961</name>
</gene>
<protein>
    <submittedName>
        <fullName evidence="1">Uncharacterized protein</fullName>
    </submittedName>
</protein>
<comment type="caution">
    <text evidence="1">The sequence shown here is derived from an EMBL/GenBank/DDBJ whole genome shotgun (WGS) entry which is preliminary data.</text>
</comment>
<dbReference type="EMBL" id="LNJE01000010">
    <property type="protein sequence ID" value="KYC57716.1"/>
    <property type="molecule type" value="Genomic_DNA"/>
</dbReference>